<keyword evidence="7" id="KW-0762">Sugar transport</keyword>
<feature type="transmembrane region" description="Helical" evidence="9">
    <location>
        <begin position="31"/>
        <end position="51"/>
    </location>
</feature>
<proteinExistence type="inferred from homology"/>
<evidence type="ECO:0000256" key="2">
    <source>
        <dbReference type="ARBA" id="ARBA00007783"/>
    </source>
</evidence>
<dbReference type="Proteomes" id="UP000251166">
    <property type="component" value="Chromosome"/>
</dbReference>
<evidence type="ECO:0000256" key="6">
    <source>
        <dbReference type="ARBA" id="ARBA00022989"/>
    </source>
</evidence>
<dbReference type="GO" id="GO:0015920">
    <property type="term" value="P:lipopolysaccharide transport"/>
    <property type="evidence" value="ECO:0007669"/>
    <property type="project" value="TreeGrafter"/>
</dbReference>
<sequence>MIETLRVIWRHRTLIWRLAQRETEARFRGSLLGIIWVALVPLIMLAVYSLVFGSILKAGWHSPTTGQAQEFSFPMLIFIGLTLFGVLAETINRSPSLILENPSYVKKVTFPLQILPVVALLSTLINAGVSLTIFFIFYLLMYGLPNLSVLYLPAVIFPFVLLCLGASYFLASLGVFLRDMKHVTGPITTALMFLSPVFYAPDNLPENYRRLLYLNPVTPVVIQARDVIFWGRAPSPLEWGAYMVVALLIYALGSAWFQRTHKAFADVI</sequence>
<dbReference type="AlphaFoldDB" id="A0A2Z4YIV3"/>
<evidence type="ECO:0000259" key="10">
    <source>
        <dbReference type="PROSITE" id="PS51012"/>
    </source>
</evidence>
<keyword evidence="6 9" id="KW-1133">Transmembrane helix</keyword>
<dbReference type="InterPro" id="IPR013525">
    <property type="entry name" value="ABC2_TM"/>
</dbReference>
<protein>
    <recommendedName>
        <fullName evidence="9">Transport permease protein</fullName>
    </recommendedName>
</protein>
<accession>A0A2Z4YIV3</accession>
<evidence type="ECO:0000256" key="5">
    <source>
        <dbReference type="ARBA" id="ARBA00022692"/>
    </source>
</evidence>
<dbReference type="PANTHER" id="PTHR30413">
    <property type="entry name" value="INNER MEMBRANE TRANSPORT PERMEASE"/>
    <property type="match status" value="1"/>
</dbReference>
<dbReference type="GO" id="GO:0140359">
    <property type="term" value="F:ABC-type transporter activity"/>
    <property type="evidence" value="ECO:0007669"/>
    <property type="project" value="InterPro"/>
</dbReference>
<dbReference type="PANTHER" id="PTHR30413:SF10">
    <property type="entry name" value="CAPSULE POLYSACCHARIDE EXPORT INNER-MEMBRANE PROTEIN CTRC"/>
    <property type="match status" value="1"/>
</dbReference>
<keyword evidence="4 9" id="KW-1003">Cell membrane</keyword>
<feature type="transmembrane region" description="Helical" evidence="9">
    <location>
        <begin position="71"/>
        <end position="91"/>
    </location>
</feature>
<evidence type="ECO:0000256" key="8">
    <source>
        <dbReference type="ARBA" id="ARBA00023136"/>
    </source>
</evidence>
<dbReference type="EMBL" id="CP030760">
    <property type="protein sequence ID" value="AXA41380.1"/>
    <property type="molecule type" value="Genomic_DNA"/>
</dbReference>
<keyword evidence="8 9" id="KW-0472">Membrane</keyword>
<evidence type="ECO:0000313" key="12">
    <source>
        <dbReference type="Proteomes" id="UP000251166"/>
    </source>
</evidence>
<keyword evidence="5 9" id="KW-0812">Transmembrane</keyword>
<comment type="subcellular location">
    <subcellularLocation>
        <location evidence="9">Cell inner membrane</location>
        <topology evidence="9">Multi-pass membrane protein</topology>
    </subcellularLocation>
    <subcellularLocation>
        <location evidence="1">Cell membrane</location>
        <topology evidence="1">Multi-pass membrane protein</topology>
    </subcellularLocation>
</comment>
<dbReference type="Pfam" id="PF01061">
    <property type="entry name" value="ABC2_membrane"/>
    <property type="match status" value="1"/>
</dbReference>
<evidence type="ECO:0000256" key="4">
    <source>
        <dbReference type="ARBA" id="ARBA00022475"/>
    </source>
</evidence>
<feature type="transmembrane region" description="Helical" evidence="9">
    <location>
        <begin position="183"/>
        <end position="201"/>
    </location>
</feature>
<evidence type="ECO:0000256" key="7">
    <source>
        <dbReference type="ARBA" id="ARBA00023047"/>
    </source>
</evidence>
<evidence type="ECO:0000256" key="3">
    <source>
        <dbReference type="ARBA" id="ARBA00022448"/>
    </source>
</evidence>
<gene>
    <name evidence="11" type="ORF">DLJ82_3814</name>
</gene>
<evidence type="ECO:0000256" key="1">
    <source>
        <dbReference type="ARBA" id="ARBA00004651"/>
    </source>
</evidence>
<feature type="transmembrane region" description="Helical" evidence="9">
    <location>
        <begin position="112"/>
        <end position="138"/>
    </location>
</feature>
<keyword evidence="3 9" id="KW-0813">Transport</keyword>
<dbReference type="PROSITE" id="PS51012">
    <property type="entry name" value="ABC_TM2"/>
    <property type="match status" value="1"/>
</dbReference>
<evidence type="ECO:0000313" key="11">
    <source>
        <dbReference type="EMBL" id="AXA41380.1"/>
    </source>
</evidence>
<keyword evidence="7" id="KW-0625">Polysaccharide transport</keyword>
<comment type="similarity">
    <text evidence="2 9">Belongs to the ABC-2 integral membrane protein family.</text>
</comment>
<dbReference type="GO" id="GO:0015774">
    <property type="term" value="P:polysaccharide transport"/>
    <property type="evidence" value="ECO:0007669"/>
    <property type="project" value="UniProtKB-KW"/>
</dbReference>
<dbReference type="GO" id="GO:0005886">
    <property type="term" value="C:plasma membrane"/>
    <property type="evidence" value="ECO:0007669"/>
    <property type="project" value="UniProtKB-SubCell"/>
</dbReference>
<feature type="domain" description="ABC transmembrane type-2" evidence="10">
    <location>
        <begin position="32"/>
        <end position="260"/>
    </location>
</feature>
<reference evidence="11 12" key="1">
    <citation type="submission" date="2018-07" db="EMBL/GenBank/DDBJ databases">
        <title>Rhizobium leguminosarum strain:ATCC 14479 Genome sequencing and assembly.</title>
        <authorList>
            <person name="Chakraborty R."/>
        </authorList>
    </citation>
    <scope>NUCLEOTIDE SEQUENCE [LARGE SCALE GENOMIC DNA]</scope>
    <source>
        <strain evidence="11 12">ATCC 14479</strain>
    </source>
</reference>
<evidence type="ECO:0000256" key="9">
    <source>
        <dbReference type="RuleBase" id="RU361157"/>
    </source>
</evidence>
<feature type="transmembrane region" description="Helical" evidence="9">
    <location>
        <begin position="150"/>
        <end position="171"/>
    </location>
</feature>
<dbReference type="InterPro" id="IPR047817">
    <property type="entry name" value="ABC2_TM_bact-type"/>
</dbReference>
<name>A0A2Z4YIV3_RHILE</name>
<feature type="transmembrane region" description="Helical" evidence="9">
    <location>
        <begin position="239"/>
        <end position="257"/>
    </location>
</feature>
<organism evidence="11 12">
    <name type="scientific">Rhizobium leguminosarum</name>
    <dbReference type="NCBI Taxonomy" id="384"/>
    <lineage>
        <taxon>Bacteria</taxon>
        <taxon>Pseudomonadati</taxon>
        <taxon>Pseudomonadota</taxon>
        <taxon>Alphaproteobacteria</taxon>
        <taxon>Hyphomicrobiales</taxon>
        <taxon>Rhizobiaceae</taxon>
        <taxon>Rhizobium/Agrobacterium group</taxon>
        <taxon>Rhizobium</taxon>
    </lineage>
</organism>
<dbReference type="RefSeq" id="WP_112905999.1">
    <property type="nucleotide sequence ID" value="NZ_CP030760.1"/>
</dbReference>